<dbReference type="EMBL" id="OOGT01000051">
    <property type="protein sequence ID" value="SPL70294.1"/>
    <property type="molecule type" value="Genomic_DNA"/>
</dbReference>
<evidence type="ECO:0000313" key="1">
    <source>
        <dbReference type="EMBL" id="SPL70294.1"/>
    </source>
</evidence>
<accession>A0A2U3MY51</accession>
<reference evidence="2" key="1">
    <citation type="submission" date="2018-03" db="EMBL/GenBank/DDBJ databases">
        <authorList>
            <person name="Blom J."/>
        </authorList>
    </citation>
    <scope>NUCLEOTIDE SEQUENCE [LARGE SCALE GENOMIC DNA]</scope>
    <source>
        <strain evidence="2">KPC-SM-21</strain>
    </source>
</reference>
<keyword evidence="2" id="KW-1185">Reference proteome</keyword>
<sequence>MNALNSQTFQINQILNIKQLVEITGLSRATIYSLLDPKSKYYDASFPQQIHLTSHRVGWVAHEVNTWIAQKISNRGIAAN</sequence>
<dbReference type="InParanoid" id="A0A2U3MY51"/>
<dbReference type="FunCoup" id="A0A2U3MY51">
    <property type="interactions" value="47"/>
</dbReference>
<dbReference type="Proteomes" id="UP000245974">
    <property type="component" value="Unassembled WGS sequence"/>
</dbReference>
<gene>
    <name evidence="1" type="ORF">KPC_1472</name>
</gene>
<evidence type="ECO:0000313" key="2">
    <source>
        <dbReference type="Proteomes" id="UP000245974"/>
    </source>
</evidence>
<dbReference type="PANTHER" id="PTHR36154:SF1">
    <property type="entry name" value="DNA-BINDING TRANSCRIPTIONAL ACTIVATOR ALPA"/>
    <property type="match status" value="1"/>
</dbReference>
<dbReference type="PANTHER" id="PTHR36154">
    <property type="entry name" value="DNA-BINDING TRANSCRIPTIONAL ACTIVATOR ALPA"/>
    <property type="match status" value="1"/>
</dbReference>
<dbReference type="Gene3D" id="1.10.238.160">
    <property type="match status" value="1"/>
</dbReference>
<proteinExistence type="predicted"/>
<dbReference type="InterPro" id="IPR052931">
    <property type="entry name" value="Prophage_regulatory_activator"/>
</dbReference>
<protein>
    <submittedName>
        <fullName evidence="1">Prophage CP4-57 regulatory protein (AlpA)</fullName>
    </submittedName>
</protein>
<organism evidence="1 2">
    <name type="scientific">Acinetobacter stercoris</name>
    <dbReference type="NCBI Taxonomy" id="2126983"/>
    <lineage>
        <taxon>Bacteria</taxon>
        <taxon>Pseudomonadati</taxon>
        <taxon>Pseudomonadota</taxon>
        <taxon>Gammaproteobacteria</taxon>
        <taxon>Moraxellales</taxon>
        <taxon>Moraxellaceae</taxon>
        <taxon>Acinetobacter</taxon>
    </lineage>
</organism>
<dbReference type="InterPro" id="IPR010260">
    <property type="entry name" value="AlpA"/>
</dbReference>
<dbReference type="OrthoDB" id="8455288at2"/>
<dbReference type="AlphaFoldDB" id="A0A2U3MY51"/>
<name>A0A2U3MY51_9GAMM</name>
<dbReference type="RefSeq" id="WP_121973777.1">
    <property type="nucleotide sequence ID" value="NZ_OOGT01000051.1"/>
</dbReference>
<dbReference type="Pfam" id="PF05930">
    <property type="entry name" value="Phage_AlpA"/>
    <property type="match status" value="1"/>
</dbReference>